<accession>A0A2P2L1Z5</accession>
<dbReference type="EMBL" id="GGEC01031523">
    <property type="protein sequence ID" value="MBX12007.1"/>
    <property type="molecule type" value="Transcribed_RNA"/>
</dbReference>
<organism evidence="1">
    <name type="scientific">Rhizophora mucronata</name>
    <name type="common">Asiatic mangrove</name>
    <dbReference type="NCBI Taxonomy" id="61149"/>
    <lineage>
        <taxon>Eukaryota</taxon>
        <taxon>Viridiplantae</taxon>
        <taxon>Streptophyta</taxon>
        <taxon>Embryophyta</taxon>
        <taxon>Tracheophyta</taxon>
        <taxon>Spermatophyta</taxon>
        <taxon>Magnoliopsida</taxon>
        <taxon>eudicotyledons</taxon>
        <taxon>Gunneridae</taxon>
        <taxon>Pentapetalae</taxon>
        <taxon>rosids</taxon>
        <taxon>fabids</taxon>
        <taxon>Malpighiales</taxon>
        <taxon>Rhizophoraceae</taxon>
        <taxon>Rhizophora</taxon>
    </lineage>
</organism>
<name>A0A2P2L1Z5_RHIMU</name>
<sequence length="32" mass="3678">MIPLLTGRNSSFQRTELRLVSIIIKLNHGQKN</sequence>
<reference evidence="1" key="1">
    <citation type="submission" date="2018-02" db="EMBL/GenBank/DDBJ databases">
        <title>Rhizophora mucronata_Transcriptome.</title>
        <authorList>
            <person name="Meera S.P."/>
            <person name="Sreeshan A."/>
            <person name="Augustine A."/>
        </authorList>
    </citation>
    <scope>NUCLEOTIDE SEQUENCE</scope>
    <source>
        <tissue evidence="1">Leaf</tissue>
    </source>
</reference>
<dbReference type="AlphaFoldDB" id="A0A2P2L1Z5"/>
<evidence type="ECO:0000313" key="1">
    <source>
        <dbReference type="EMBL" id="MBX12007.1"/>
    </source>
</evidence>
<protein>
    <submittedName>
        <fullName evidence="1">Uncharacterized protein</fullName>
    </submittedName>
</protein>
<proteinExistence type="predicted"/>